<comment type="subcellular location">
    <subcellularLocation>
        <location evidence="1 8">Nucleus</location>
    </subcellularLocation>
</comment>
<dbReference type="Proteomes" id="UP001162480">
    <property type="component" value="Chromosome 8"/>
</dbReference>
<evidence type="ECO:0000256" key="6">
    <source>
        <dbReference type="ARBA" id="ARBA00023242"/>
    </source>
</evidence>
<dbReference type="Pfam" id="PF05920">
    <property type="entry name" value="Homeobox_KN"/>
    <property type="match status" value="1"/>
</dbReference>
<reference evidence="11" key="1">
    <citation type="submission" date="2023-08" db="EMBL/GenBank/DDBJ databases">
        <authorList>
            <person name="Alioto T."/>
            <person name="Alioto T."/>
            <person name="Gomez Garrido J."/>
        </authorList>
    </citation>
    <scope>NUCLEOTIDE SEQUENCE</scope>
</reference>
<keyword evidence="4 8" id="KW-0371">Homeobox</keyword>
<keyword evidence="3 8" id="KW-0238">DNA-binding</keyword>
<keyword evidence="5" id="KW-0804">Transcription</keyword>
<dbReference type="FunFam" id="1.10.10.60:FF:000059">
    <property type="entry name" value="TGFB-induced factor homeobox 1"/>
    <property type="match status" value="1"/>
</dbReference>
<evidence type="ECO:0000256" key="4">
    <source>
        <dbReference type="ARBA" id="ARBA00023155"/>
    </source>
</evidence>
<dbReference type="InterPro" id="IPR009057">
    <property type="entry name" value="Homeodomain-like_sf"/>
</dbReference>
<dbReference type="PROSITE" id="PS50071">
    <property type="entry name" value="HOMEOBOX_2"/>
    <property type="match status" value="1"/>
</dbReference>
<feature type="compositionally biased region" description="Low complexity" evidence="9">
    <location>
        <begin position="147"/>
        <end position="173"/>
    </location>
</feature>
<protein>
    <submittedName>
        <fullName evidence="11">Homeobox protein TGIF2 isoform X4</fullName>
    </submittedName>
</protein>
<comment type="similarity">
    <text evidence="7">Belongs to the TALE/TGIF homeobox family.</text>
</comment>
<sequence length="301" mass="34481">MLLSSIIYLVTQSDVNQGMFTSEEIGWFENHQQYTAANMDFSEPIDNCSKRKRTRGNLPKEAVDYLMKWLYQNRFRAYPCEETKRKMAKDTGLTIQQVNNWYINARRRILPALISSEGKEPRDYRITRRRLASYSSDQSPSSPAPSSPASASSGLPATRADSPAPPSNASTSSCRQTPTPPSSLTPTSRSHLAQPPYLPLPPPYSFNSTTPDCQVGNDYHDRTSESFQDYQSNLYHRYPLHFHSRQYEPTTADYPCNLIYNNSNHNHNVLQIDPNQPTDQLLRNRYGNTESHFRVLEFNMI</sequence>
<name>A0AA36F671_OCTVU</name>
<gene>
    <name evidence="11" type="ORF">OCTVUL_1B005085</name>
</gene>
<evidence type="ECO:0000256" key="9">
    <source>
        <dbReference type="SAM" id="MobiDB-lite"/>
    </source>
</evidence>
<dbReference type="EMBL" id="OX597821">
    <property type="protein sequence ID" value="CAI9727281.1"/>
    <property type="molecule type" value="Genomic_DNA"/>
</dbReference>
<evidence type="ECO:0000256" key="2">
    <source>
        <dbReference type="ARBA" id="ARBA00023015"/>
    </source>
</evidence>
<feature type="region of interest" description="Disordered" evidence="9">
    <location>
        <begin position="131"/>
        <end position="221"/>
    </location>
</feature>
<evidence type="ECO:0000256" key="8">
    <source>
        <dbReference type="PROSITE-ProRule" id="PRU00108"/>
    </source>
</evidence>
<feature type="DNA-binding region" description="Homeobox" evidence="8">
    <location>
        <begin position="51"/>
        <end position="113"/>
    </location>
</feature>
<keyword evidence="6 8" id="KW-0539">Nucleus</keyword>
<evidence type="ECO:0000256" key="1">
    <source>
        <dbReference type="ARBA" id="ARBA00004123"/>
    </source>
</evidence>
<evidence type="ECO:0000256" key="7">
    <source>
        <dbReference type="ARBA" id="ARBA00038021"/>
    </source>
</evidence>
<keyword evidence="12" id="KW-1185">Reference proteome</keyword>
<dbReference type="GO" id="GO:0005634">
    <property type="term" value="C:nucleus"/>
    <property type="evidence" value="ECO:0007669"/>
    <property type="project" value="UniProtKB-SubCell"/>
</dbReference>
<dbReference type="CDD" id="cd00086">
    <property type="entry name" value="homeodomain"/>
    <property type="match status" value="1"/>
</dbReference>
<feature type="compositionally biased region" description="Low complexity" evidence="9">
    <location>
        <begin position="132"/>
        <end position="141"/>
    </location>
</feature>
<dbReference type="InterPro" id="IPR050224">
    <property type="entry name" value="TALE_homeobox"/>
</dbReference>
<keyword evidence="2" id="KW-0805">Transcription regulation</keyword>
<feature type="domain" description="Homeobox" evidence="10">
    <location>
        <begin position="49"/>
        <end position="112"/>
    </location>
</feature>
<dbReference type="AlphaFoldDB" id="A0AA36F671"/>
<dbReference type="InterPro" id="IPR001356">
    <property type="entry name" value="HD"/>
</dbReference>
<dbReference type="GO" id="GO:0006355">
    <property type="term" value="P:regulation of DNA-templated transcription"/>
    <property type="evidence" value="ECO:0007669"/>
    <property type="project" value="InterPro"/>
</dbReference>
<evidence type="ECO:0000259" key="10">
    <source>
        <dbReference type="PROSITE" id="PS50071"/>
    </source>
</evidence>
<evidence type="ECO:0000256" key="3">
    <source>
        <dbReference type="ARBA" id="ARBA00023125"/>
    </source>
</evidence>
<proteinExistence type="inferred from homology"/>
<dbReference type="SUPFAM" id="SSF46689">
    <property type="entry name" value="Homeodomain-like"/>
    <property type="match status" value="1"/>
</dbReference>
<evidence type="ECO:0000313" key="11">
    <source>
        <dbReference type="EMBL" id="CAI9727281.1"/>
    </source>
</evidence>
<dbReference type="SMART" id="SM00389">
    <property type="entry name" value="HOX"/>
    <property type="match status" value="1"/>
</dbReference>
<dbReference type="Gene3D" id="1.10.10.60">
    <property type="entry name" value="Homeodomain-like"/>
    <property type="match status" value="1"/>
</dbReference>
<dbReference type="GO" id="GO:0003677">
    <property type="term" value="F:DNA binding"/>
    <property type="evidence" value="ECO:0007669"/>
    <property type="project" value="UniProtKB-UniRule"/>
</dbReference>
<organism evidence="11 12">
    <name type="scientific">Octopus vulgaris</name>
    <name type="common">Common octopus</name>
    <dbReference type="NCBI Taxonomy" id="6645"/>
    <lineage>
        <taxon>Eukaryota</taxon>
        <taxon>Metazoa</taxon>
        <taxon>Spiralia</taxon>
        <taxon>Lophotrochozoa</taxon>
        <taxon>Mollusca</taxon>
        <taxon>Cephalopoda</taxon>
        <taxon>Coleoidea</taxon>
        <taxon>Octopodiformes</taxon>
        <taxon>Octopoda</taxon>
        <taxon>Incirrata</taxon>
        <taxon>Octopodidae</taxon>
        <taxon>Octopus</taxon>
    </lineage>
</organism>
<evidence type="ECO:0000313" key="12">
    <source>
        <dbReference type="Proteomes" id="UP001162480"/>
    </source>
</evidence>
<dbReference type="PANTHER" id="PTHR11850">
    <property type="entry name" value="HOMEOBOX PROTEIN TRANSCRIPTION FACTORS"/>
    <property type="match status" value="1"/>
</dbReference>
<evidence type="ECO:0000256" key="5">
    <source>
        <dbReference type="ARBA" id="ARBA00023163"/>
    </source>
</evidence>
<dbReference type="InterPro" id="IPR008422">
    <property type="entry name" value="KN_HD"/>
</dbReference>
<accession>A0AA36F671</accession>